<reference evidence="1 2" key="1">
    <citation type="submission" date="2020-05" db="EMBL/GenBank/DDBJ databases">
        <title>Ramlibacter rhizophilus sp. nov., isolated from rhizosphere soil of national flower Mugunghwa from South Korea.</title>
        <authorList>
            <person name="Zheng-Fei Y."/>
            <person name="Huan T."/>
        </authorList>
    </citation>
    <scope>NUCLEOTIDE SEQUENCE [LARGE SCALE GENOMIC DNA]</scope>
    <source>
        <strain evidence="1 2">H242</strain>
    </source>
</reference>
<evidence type="ECO:0008006" key="3">
    <source>
        <dbReference type="Google" id="ProtNLM"/>
    </source>
</evidence>
<accession>A0ABX6P7J8</accession>
<proteinExistence type="predicted"/>
<evidence type="ECO:0000313" key="1">
    <source>
        <dbReference type="EMBL" id="QJW85328.1"/>
    </source>
</evidence>
<organism evidence="1 2">
    <name type="scientific">Ramlibacter terrae</name>
    <dbReference type="NCBI Taxonomy" id="2732511"/>
    <lineage>
        <taxon>Bacteria</taxon>
        <taxon>Pseudomonadati</taxon>
        <taxon>Pseudomonadota</taxon>
        <taxon>Betaproteobacteria</taxon>
        <taxon>Burkholderiales</taxon>
        <taxon>Comamonadaceae</taxon>
        <taxon>Ramlibacter</taxon>
    </lineage>
</organism>
<gene>
    <name evidence="1" type="ORF">HK414_23975</name>
</gene>
<evidence type="ECO:0000313" key="2">
    <source>
        <dbReference type="Proteomes" id="UP000500826"/>
    </source>
</evidence>
<keyword evidence="2" id="KW-1185">Reference proteome</keyword>
<sequence length="67" mass="7690">MTYRFCSKCGIRLFATGELEQLGGRFYALHVPTVDNLDREQLVRAPLRYIDNANDRMSEAPADTRLL</sequence>
<dbReference type="EMBL" id="CP053418">
    <property type="protein sequence ID" value="QJW85328.1"/>
    <property type="molecule type" value="Genomic_DNA"/>
</dbReference>
<protein>
    <recommendedName>
        <fullName evidence="3">CENP-V/GFA domain-containing protein</fullName>
    </recommendedName>
</protein>
<reference evidence="1 2" key="2">
    <citation type="submission" date="2020-05" db="EMBL/GenBank/DDBJ databases">
        <authorList>
            <person name="Khan S.A."/>
            <person name="Jeon C.O."/>
            <person name="Chun B.H."/>
        </authorList>
    </citation>
    <scope>NUCLEOTIDE SEQUENCE [LARGE SCALE GENOMIC DNA]</scope>
    <source>
        <strain evidence="1 2">H242</strain>
    </source>
</reference>
<name>A0ABX6P7J8_9BURK</name>
<dbReference type="Proteomes" id="UP000500826">
    <property type="component" value="Chromosome"/>
</dbReference>